<dbReference type="GO" id="GO:0050568">
    <property type="term" value="F:protein-glutamine glutaminase activity"/>
    <property type="evidence" value="ECO:0007669"/>
    <property type="project" value="UniProtKB-UniRule"/>
</dbReference>
<feature type="active site" evidence="5">
    <location>
        <position position="203"/>
    </location>
</feature>
<dbReference type="AlphaFoldDB" id="A0A402CU46"/>
<reference evidence="6 7" key="1">
    <citation type="journal article" date="2019" name="Int. J. Syst. Evol. Microbiol.">
        <title>Capsulimonas corticalis gen. nov., sp. nov., an aerobic capsulated bacterium, of a novel bacterial order, Capsulimonadales ord. nov., of the class Armatimonadia of the phylum Armatimonadetes.</title>
        <authorList>
            <person name="Li J."/>
            <person name="Kudo C."/>
            <person name="Tonouchi A."/>
        </authorList>
    </citation>
    <scope>NUCLEOTIDE SEQUENCE [LARGE SCALE GENOMIC DNA]</scope>
    <source>
        <strain evidence="6 7">AX-7</strain>
    </source>
</reference>
<dbReference type="InterPro" id="IPR000673">
    <property type="entry name" value="Sig_transdc_resp-reg_Me-estase"/>
</dbReference>
<dbReference type="InterPro" id="IPR035909">
    <property type="entry name" value="CheB_C"/>
</dbReference>
<protein>
    <recommendedName>
        <fullName evidence="5">Protein-glutamate methylesterase/protein-glutamine glutaminase</fullName>
        <ecNumber evidence="5">3.1.1.61</ecNumber>
        <ecNumber evidence="5">3.5.1.44</ecNumber>
    </recommendedName>
</protein>
<dbReference type="SMART" id="SM00448">
    <property type="entry name" value="REC"/>
    <property type="match status" value="1"/>
</dbReference>
<comment type="domain">
    <text evidence="5">Contains a C-terminal catalytic domain, and an N-terminal region which modulates catalytic activity.</text>
</comment>
<dbReference type="KEGG" id="ccot:CCAX7_009240"/>
<dbReference type="Proteomes" id="UP000287394">
    <property type="component" value="Chromosome"/>
</dbReference>
<comment type="subcellular location">
    <subcellularLocation>
        <location evidence="5">Cytoplasm</location>
    </subcellularLocation>
</comment>
<keyword evidence="1 5" id="KW-0963">Cytoplasm</keyword>
<keyword evidence="5" id="KW-0597">Phosphoprotein</keyword>
<keyword evidence="7" id="KW-1185">Reference proteome</keyword>
<comment type="similarity">
    <text evidence="5">Belongs to the CheB family.</text>
</comment>
<comment type="catalytic activity">
    <reaction evidence="5">
        <text>L-glutaminyl-[protein] + H2O = L-glutamyl-[protein] + NH4(+)</text>
        <dbReference type="Rhea" id="RHEA:16441"/>
        <dbReference type="Rhea" id="RHEA-COMP:10207"/>
        <dbReference type="Rhea" id="RHEA-COMP:10208"/>
        <dbReference type="ChEBI" id="CHEBI:15377"/>
        <dbReference type="ChEBI" id="CHEBI:28938"/>
        <dbReference type="ChEBI" id="CHEBI:29973"/>
        <dbReference type="ChEBI" id="CHEBI:30011"/>
        <dbReference type="EC" id="3.5.1.44"/>
    </reaction>
</comment>
<comment type="function">
    <text evidence="5">Involved in chemotaxis. Part of a chemotaxis signal transduction system that modulates chemotaxis in response to various stimuli. Catalyzes the demethylation of specific methylglutamate residues introduced into the chemoreceptors (methyl-accepting chemotaxis proteins or MCP) by CheR. Also mediates the irreversible deamidation of specific glutamine residues to glutamic acid.</text>
</comment>
<dbReference type="Gene3D" id="3.40.50.180">
    <property type="entry name" value="Methylesterase CheB, C-terminal domain"/>
    <property type="match status" value="1"/>
</dbReference>
<name>A0A402CU46_9BACT</name>
<dbReference type="Pfam" id="PF00072">
    <property type="entry name" value="Response_reg"/>
    <property type="match status" value="1"/>
</dbReference>
<accession>A0A402CU46</accession>
<evidence type="ECO:0000256" key="2">
    <source>
        <dbReference type="ARBA" id="ARBA00022500"/>
    </source>
</evidence>
<dbReference type="CDD" id="cd17541">
    <property type="entry name" value="REC_CheB-like"/>
    <property type="match status" value="1"/>
</dbReference>
<dbReference type="FunCoup" id="A0A402CU46">
    <property type="interactions" value="177"/>
</dbReference>
<sequence>MPEPTKVLVVDDSAFMRKMITEIVSRDAGMTVVGQARDGADALQKLDSLQPDVITLDIEMPVKDGYTTLTEIMQKRPTAVVMLSSLTQAGADMTMRCLEAGAVDFVGKPSGSISLDIEKVAAELLVKIRMAATARLRHAPFRPSARAASVPDFVIKRPEPAAPEAPARRAPLGLSAAPAAPPVAASVMHGGSRAGGILVVGSSTGGPRALQTLIPSLPAGLNVPILIVQHMPPGFTASLAKRLDAESPFEVREAAEGDLLRAGCALVAPGGRHLEVDGHGAIHLTDEPPVHGVRPSVDVTLASIHRLYGARATVVLLTGMGKDGARGMKALHDLGSVTFAEDESTCVVYGMPKAAVDLGGVTHLLPLHDLASAVTDSLRSRSVAAMR</sequence>
<dbReference type="PIRSF" id="PIRSF000876">
    <property type="entry name" value="RR_chemtxs_CheB"/>
    <property type="match status" value="1"/>
</dbReference>
<feature type="modified residue" description="4-aspartylphosphate" evidence="5">
    <location>
        <position position="57"/>
    </location>
</feature>
<dbReference type="InterPro" id="IPR011006">
    <property type="entry name" value="CheY-like_superfamily"/>
</dbReference>
<dbReference type="Pfam" id="PF01339">
    <property type="entry name" value="CheB_methylest"/>
    <property type="match status" value="1"/>
</dbReference>
<dbReference type="EC" id="3.1.1.61" evidence="5"/>
<dbReference type="OrthoDB" id="9793421at2"/>
<dbReference type="RefSeq" id="WP_119320930.1">
    <property type="nucleotide sequence ID" value="NZ_AP025739.1"/>
</dbReference>
<dbReference type="NCBIfam" id="NF001965">
    <property type="entry name" value="PRK00742.1"/>
    <property type="match status" value="1"/>
</dbReference>
<gene>
    <name evidence="6" type="primary">cheB2</name>
    <name evidence="5" type="synonym">cheB</name>
    <name evidence="6" type="ORF">CCAX7_009240</name>
</gene>
<dbReference type="HAMAP" id="MF_00099">
    <property type="entry name" value="CheB_chemtxs"/>
    <property type="match status" value="1"/>
</dbReference>
<evidence type="ECO:0000256" key="4">
    <source>
        <dbReference type="ARBA" id="ARBA00048267"/>
    </source>
</evidence>
<evidence type="ECO:0000256" key="1">
    <source>
        <dbReference type="ARBA" id="ARBA00022490"/>
    </source>
</evidence>
<dbReference type="Gene3D" id="3.40.50.2300">
    <property type="match status" value="1"/>
</dbReference>
<dbReference type="SUPFAM" id="SSF52172">
    <property type="entry name" value="CheY-like"/>
    <property type="match status" value="1"/>
</dbReference>
<proteinExistence type="inferred from homology"/>
<dbReference type="SUPFAM" id="SSF52738">
    <property type="entry name" value="Methylesterase CheB, C-terminal domain"/>
    <property type="match status" value="1"/>
</dbReference>
<dbReference type="InterPro" id="IPR008248">
    <property type="entry name" value="CheB-like"/>
</dbReference>
<feature type="active site" evidence="5">
    <location>
        <position position="323"/>
    </location>
</feature>
<dbReference type="GO" id="GO:0008984">
    <property type="term" value="F:protein-glutamate methylesterase activity"/>
    <property type="evidence" value="ECO:0007669"/>
    <property type="project" value="UniProtKB-UniRule"/>
</dbReference>
<dbReference type="PANTHER" id="PTHR42872">
    <property type="entry name" value="PROTEIN-GLUTAMATE METHYLESTERASE/PROTEIN-GLUTAMINE GLUTAMINASE"/>
    <property type="match status" value="1"/>
</dbReference>
<evidence type="ECO:0000256" key="5">
    <source>
        <dbReference type="HAMAP-Rule" id="MF_00099"/>
    </source>
</evidence>
<evidence type="ECO:0000313" key="6">
    <source>
        <dbReference type="EMBL" id="BDI28873.1"/>
    </source>
</evidence>
<keyword evidence="2 5" id="KW-0145">Chemotaxis</keyword>
<dbReference type="EC" id="3.5.1.44" evidence="5"/>
<evidence type="ECO:0000256" key="3">
    <source>
        <dbReference type="ARBA" id="ARBA00022801"/>
    </source>
</evidence>
<dbReference type="PANTHER" id="PTHR42872:SF6">
    <property type="entry name" value="PROTEIN-GLUTAMATE METHYLESTERASE_PROTEIN-GLUTAMINE GLUTAMINASE"/>
    <property type="match status" value="1"/>
</dbReference>
<comment type="PTM">
    <text evidence="5">Phosphorylated by CheA. Phosphorylation of the N-terminal regulatory domain activates the methylesterase activity.</text>
</comment>
<dbReference type="CDD" id="cd16432">
    <property type="entry name" value="CheB_Rec"/>
    <property type="match status" value="1"/>
</dbReference>
<organism evidence="6 7">
    <name type="scientific">Capsulimonas corticalis</name>
    <dbReference type="NCBI Taxonomy" id="2219043"/>
    <lineage>
        <taxon>Bacteria</taxon>
        <taxon>Bacillati</taxon>
        <taxon>Armatimonadota</taxon>
        <taxon>Armatimonadia</taxon>
        <taxon>Capsulimonadales</taxon>
        <taxon>Capsulimonadaceae</taxon>
        <taxon>Capsulimonas</taxon>
    </lineage>
</organism>
<dbReference type="GO" id="GO:0006935">
    <property type="term" value="P:chemotaxis"/>
    <property type="evidence" value="ECO:0007669"/>
    <property type="project" value="UniProtKB-UniRule"/>
</dbReference>
<feature type="active site" evidence="5">
    <location>
        <position position="230"/>
    </location>
</feature>
<dbReference type="PROSITE" id="PS50110">
    <property type="entry name" value="RESPONSE_REGULATORY"/>
    <property type="match status" value="1"/>
</dbReference>
<dbReference type="EMBL" id="AP025739">
    <property type="protein sequence ID" value="BDI28873.1"/>
    <property type="molecule type" value="Genomic_DNA"/>
</dbReference>
<comment type="catalytic activity">
    <reaction evidence="4 5">
        <text>[protein]-L-glutamate 5-O-methyl ester + H2O = L-glutamyl-[protein] + methanol + H(+)</text>
        <dbReference type="Rhea" id="RHEA:23236"/>
        <dbReference type="Rhea" id="RHEA-COMP:10208"/>
        <dbReference type="Rhea" id="RHEA-COMP:10311"/>
        <dbReference type="ChEBI" id="CHEBI:15377"/>
        <dbReference type="ChEBI" id="CHEBI:15378"/>
        <dbReference type="ChEBI" id="CHEBI:17790"/>
        <dbReference type="ChEBI" id="CHEBI:29973"/>
        <dbReference type="ChEBI" id="CHEBI:82795"/>
        <dbReference type="EC" id="3.1.1.61"/>
    </reaction>
</comment>
<dbReference type="GO" id="GO:0005737">
    <property type="term" value="C:cytoplasm"/>
    <property type="evidence" value="ECO:0007669"/>
    <property type="project" value="UniProtKB-SubCell"/>
</dbReference>
<evidence type="ECO:0000313" key="7">
    <source>
        <dbReference type="Proteomes" id="UP000287394"/>
    </source>
</evidence>
<dbReference type="PROSITE" id="PS50122">
    <property type="entry name" value="CHEB"/>
    <property type="match status" value="1"/>
</dbReference>
<dbReference type="GO" id="GO:0000156">
    <property type="term" value="F:phosphorelay response regulator activity"/>
    <property type="evidence" value="ECO:0007669"/>
    <property type="project" value="InterPro"/>
</dbReference>
<dbReference type="InterPro" id="IPR001789">
    <property type="entry name" value="Sig_transdc_resp-reg_receiver"/>
</dbReference>
<keyword evidence="3 5" id="KW-0378">Hydrolase</keyword>